<protein>
    <submittedName>
        <fullName evidence="1">Diadenosine tetraphosphate (Ap4A) hydrolase</fullName>
    </submittedName>
</protein>
<dbReference type="AlphaFoldDB" id="A0A0K8MZ68"/>
<reference evidence="1" key="1">
    <citation type="submission" date="2015-07" db="EMBL/GenBank/DDBJ databases">
        <title>Draft Genome Sequences of Anaerolinea thermolimosa IMO-1, Bellilinea caldifistulae GOMI-1, Leptolinea tardivitalis YMTK-2, Levilinea saccharolytica KIBI-1,Longilinea arvoryzae KOME-1, Previously Described as Members of the Anaerolineaceae (Chloroflexi).</title>
        <authorList>
            <person name="Sekiguchi Y."/>
            <person name="Ohashi A."/>
            <person name="Matsuura N."/>
            <person name="Tourlousse M.D."/>
        </authorList>
    </citation>
    <scope>NUCLEOTIDE SEQUENCE [LARGE SCALE GENOMIC DNA]</scope>
    <source>
        <strain evidence="1">KOME-1</strain>
    </source>
</reference>
<sequence length="147" mass="16282">MTLIHRNVEACRAGTFPPLICRLPSGWAVLCDMQYLRGYTILLADPVVSSLNALDRAARAAYLLDTAVIGDALIEVTGAYRINYATMGNSEPALHTHIIPRYRTEPDAYRKIGPWSYPDEILNGTPFDPIRDADLIARLAGAIQKRL</sequence>
<dbReference type="SUPFAM" id="SSF54197">
    <property type="entry name" value="HIT-like"/>
    <property type="match status" value="1"/>
</dbReference>
<dbReference type="EMBL" id="DF967973">
    <property type="protein sequence ID" value="GAP15922.1"/>
    <property type="molecule type" value="Genomic_DNA"/>
</dbReference>
<dbReference type="InterPro" id="IPR036265">
    <property type="entry name" value="HIT-like_sf"/>
</dbReference>
<evidence type="ECO:0000313" key="1">
    <source>
        <dbReference type="EMBL" id="GAP15922.1"/>
    </source>
</evidence>
<proteinExistence type="predicted"/>
<name>A0A0K8MZ68_9CHLR</name>
<dbReference type="STRING" id="360412.LARV_03717"/>
<gene>
    <name evidence="1" type="ORF">LARV_03717</name>
</gene>
<keyword evidence="2" id="KW-1185">Reference proteome</keyword>
<dbReference type="GO" id="GO:0016787">
    <property type="term" value="F:hydrolase activity"/>
    <property type="evidence" value="ECO:0007669"/>
    <property type="project" value="UniProtKB-KW"/>
</dbReference>
<organism evidence="1">
    <name type="scientific">Longilinea arvoryzae</name>
    <dbReference type="NCBI Taxonomy" id="360412"/>
    <lineage>
        <taxon>Bacteria</taxon>
        <taxon>Bacillati</taxon>
        <taxon>Chloroflexota</taxon>
        <taxon>Anaerolineae</taxon>
        <taxon>Anaerolineales</taxon>
        <taxon>Anaerolineaceae</taxon>
        <taxon>Longilinea</taxon>
    </lineage>
</organism>
<dbReference type="OrthoDB" id="9784774at2"/>
<evidence type="ECO:0000313" key="2">
    <source>
        <dbReference type="Proteomes" id="UP000055060"/>
    </source>
</evidence>
<keyword evidence="1" id="KW-0378">Hydrolase</keyword>
<accession>A0A0K8MZ68</accession>
<dbReference type="Gene3D" id="3.30.428.10">
    <property type="entry name" value="HIT-like"/>
    <property type="match status" value="1"/>
</dbReference>
<dbReference type="Proteomes" id="UP000055060">
    <property type="component" value="Unassembled WGS sequence"/>
</dbReference>